<organism evidence="1 2">
    <name type="scientific">Candidatus Edwardsbacteria bacterium GWF2_54_11</name>
    <dbReference type="NCBI Taxonomy" id="1817851"/>
    <lineage>
        <taxon>Bacteria</taxon>
        <taxon>Candidatus Edwardsiibacteriota</taxon>
    </lineage>
</organism>
<gene>
    <name evidence="1" type="ORF">A2024_12200</name>
</gene>
<dbReference type="Proteomes" id="UP000177230">
    <property type="component" value="Unassembled WGS sequence"/>
</dbReference>
<dbReference type="EMBL" id="MFFM01000030">
    <property type="protein sequence ID" value="OGF12830.1"/>
    <property type="molecule type" value="Genomic_DNA"/>
</dbReference>
<protein>
    <submittedName>
        <fullName evidence="1">Uncharacterized protein</fullName>
    </submittedName>
</protein>
<dbReference type="AlphaFoldDB" id="A0A1F5REB2"/>
<comment type="caution">
    <text evidence="1">The sequence shown here is derived from an EMBL/GenBank/DDBJ whole genome shotgun (WGS) entry which is preliminary data.</text>
</comment>
<evidence type="ECO:0000313" key="2">
    <source>
        <dbReference type="Proteomes" id="UP000177230"/>
    </source>
</evidence>
<reference evidence="1 2" key="1">
    <citation type="journal article" date="2016" name="Nat. Commun.">
        <title>Thousands of microbial genomes shed light on interconnected biogeochemical processes in an aquifer system.</title>
        <authorList>
            <person name="Anantharaman K."/>
            <person name="Brown C.T."/>
            <person name="Hug L.A."/>
            <person name="Sharon I."/>
            <person name="Castelle C.J."/>
            <person name="Probst A.J."/>
            <person name="Thomas B.C."/>
            <person name="Singh A."/>
            <person name="Wilkins M.J."/>
            <person name="Karaoz U."/>
            <person name="Brodie E.L."/>
            <person name="Williams K.H."/>
            <person name="Hubbard S.S."/>
            <person name="Banfield J.F."/>
        </authorList>
    </citation>
    <scope>NUCLEOTIDE SEQUENCE [LARGE SCALE GENOMIC DNA]</scope>
</reference>
<name>A0A1F5REB2_9BACT</name>
<proteinExistence type="predicted"/>
<sequence length="59" mass="6780">MIFVLLAGQQGQNQADTRIFIMYWMVHTLSSSSGVRFLQQVEQVRVAMVLIRHLEFGPT</sequence>
<evidence type="ECO:0000313" key="1">
    <source>
        <dbReference type="EMBL" id="OGF12830.1"/>
    </source>
</evidence>
<accession>A0A1F5REB2</accession>